<dbReference type="GO" id="GO:0000140">
    <property type="term" value="F:acylglycerone-phosphate reductase (NADP+) activity"/>
    <property type="evidence" value="ECO:0007669"/>
    <property type="project" value="TreeGrafter"/>
</dbReference>
<evidence type="ECO:0000313" key="4">
    <source>
        <dbReference type="EMBL" id="EUC40180.1"/>
    </source>
</evidence>
<dbReference type="PRINTS" id="PR00081">
    <property type="entry name" value="GDHRDH"/>
</dbReference>
<dbReference type="InterPro" id="IPR002347">
    <property type="entry name" value="SDR_fam"/>
</dbReference>
<dbReference type="PANTHER" id="PTHR44169">
    <property type="entry name" value="NADPH-DEPENDENT 1-ACYLDIHYDROXYACETONE PHOSPHATE REDUCTASE"/>
    <property type="match status" value="1"/>
</dbReference>
<protein>
    <submittedName>
        <fullName evidence="4">Uncharacterized protein</fullName>
    </submittedName>
</protein>
<dbReference type="HOGENOM" id="CLU_010194_2_9_1"/>
<dbReference type="AlphaFoldDB" id="W6YRE7"/>
<evidence type="ECO:0000313" key="5">
    <source>
        <dbReference type="Proteomes" id="UP000054032"/>
    </source>
</evidence>
<proteinExistence type="inferred from homology"/>
<comment type="similarity">
    <text evidence="1 3">Belongs to the short-chain dehydrogenases/reductases (SDR) family.</text>
</comment>
<dbReference type="GO" id="GO:0005783">
    <property type="term" value="C:endoplasmic reticulum"/>
    <property type="evidence" value="ECO:0007669"/>
    <property type="project" value="TreeGrafter"/>
</dbReference>
<evidence type="ECO:0000256" key="3">
    <source>
        <dbReference type="RuleBase" id="RU000363"/>
    </source>
</evidence>
<dbReference type="SUPFAM" id="SSF51735">
    <property type="entry name" value="NAD(P)-binding Rossmann-fold domains"/>
    <property type="match status" value="1"/>
</dbReference>
<dbReference type="GO" id="GO:0004806">
    <property type="term" value="F:triacylglycerol lipase activity"/>
    <property type="evidence" value="ECO:0007669"/>
    <property type="project" value="TreeGrafter"/>
</dbReference>
<keyword evidence="2" id="KW-0560">Oxidoreductase</keyword>
<keyword evidence="5" id="KW-1185">Reference proteome</keyword>
<dbReference type="Gene3D" id="3.40.50.720">
    <property type="entry name" value="NAD(P)-binding Rossmann-like Domain"/>
    <property type="match status" value="1"/>
</dbReference>
<dbReference type="STRING" id="930090.W6YRE7"/>
<dbReference type="Proteomes" id="UP000054032">
    <property type="component" value="Unassembled WGS sequence"/>
</dbReference>
<dbReference type="eggNOG" id="KOG1209">
    <property type="taxonomic scope" value="Eukaryota"/>
</dbReference>
<dbReference type="OrthoDB" id="2102561at2759"/>
<dbReference type="PRINTS" id="PR00080">
    <property type="entry name" value="SDRFAMILY"/>
</dbReference>
<dbReference type="KEGG" id="bor:COCMIDRAFT_30838"/>
<evidence type="ECO:0000256" key="2">
    <source>
        <dbReference type="ARBA" id="ARBA00023002"/>
    </source>
</evidence>
<dbReference type="RefSeq" id="XP_007693296.1">
    <property type="nucleotide sequence ID" value="XM_007695106.1"/>
</dbReference>
<dbReference type="InterPro" id="IPR036291">
    <property type="entry name" value="NAD(P)-bd_dom_sf"/>
</dbReference>
<organism evidence="4 5">
    <name type="scientific">Bipolaris oryzae ATCC 44560</name>
    <dbReference type="NCBI Taxonomy" id="930090"/>
    <lineage>
        <taxon>Eukaryota</taxon>
        <taxon>Fungi</taxon>
        <taxon>Dikarya</taxon>
        <taxon>Ascomycota</taxon>
        <taxon>Pezizomycotina</taxon>
        <taxon>Dothideomycetes</taxon>
        <taxon>Pleosporomycetidae</taxon>
        <taxon>Pleosporales</taxon>
        <taxon>Pleosporineae</taxon>
        <taxon>Pleosporaceae</taxon>
        <taxon>Bipolaris</taxon>
    </lineage>
</organism>
<dbReference type="PANTHER" id="PTHR44169:SF6">
    <property type="entry name" value="NADPH-DEPENDENT 1-ACYLDIHYDROXYACETONE PHOSPHATE REDUCTASE"/>
    <property type="match status" value="1"/>
</dbReference>
<dbReference type="GO" id="GO:0019433">
    <property type="term" value="P:triglyceride catabolic process"/>
    <property type="evidence" value="ECO:0007669"/>
    <property type="project" value="TreeGrafter"/>
</dbReference>
<dbReference type="Pfam" id="PF00106">
    <property type="entry name" value="adh_short"/>
    <property type="match status" value="1"/>
</dbReference>
<sequence>MTHSPKTVLITGCSVCGIGSALALEFHRRGLHVFATTRSFNKMAYLTNLDRVTLLQLDMTSQASIAAAAAQVDKTTGGSLYILTNNSGSQYTTPSMEVKLDAARSMFEVNIFGVAAVYQAFAMFITTAHGTIINVCFISAHVQTPSMGFYSASKTAFEVMSEKIRLEMAPLGVHVISLVPGAVGSNIMTNGATPELPDTSPFKPAAKGMVTLAKDGDCHARMLTETFAKKAVDDVLSDAEGKL</sequence>
<evidence type="ECO:0000256" key="1">
    <source>
        <dbReference type="ARBA" id="ARBA00006484"/>
    </source>
</evidence>
<dbReference type="GO" id="GO:0005811">
    <property type="term" value="C:lipid droplet"/>
    <property type="evidence" value="ECO:0007669"/>
    <property type="project" value="TreeGrafter"/>
</dbReference>
<reference evidence="4 5" key="1">
    <citation type="journal article" date="2013" name="PLoS Genet.">
        <title>Comparative genome structure, secondary metabolite, and effector coding capacity across Cochliobolus pathogens.</title>
        <authorList>
            <person name="Condon B.J."/>
            <person name="Leng Y."/>
            <person name="Wu D."/>
            <person name="Bushley K.E."/>
            <person name="Ohm R.A."/>
            <person name="Otillar R."/>
            <person name="Martin J."/>
            <person name="Schackwitz W."/>
            <person name="Grimwood J."/>
            <person name="MohdZainudin N."/>
            <person name="Xue C."/>
            <person name="Wang R."/>
            <person name="Manning V.A."/>
            <person name="Dhillon B."/>
            <person name="Tu Z.J."/>
            <person name="Steffenson B.J."/>
            <person name="Salamov A."/>
            <person name="Sun H."/>
            <person name="Lowry S."/>
            <person name="LaButti K."/>
            <person name="Han J."/>
            <person name="Copeland A."/>
            <person name="Lindquist E."/>
            <person name="Barry K."/>
            <person name="Schmutz J."/>
            <person name="Baker S.E."/>
            <person name="Ciuffetti L.M."/>
            <person name="Grigoriev I.V."/>
            <person name="Zhong S."/>
            <person name="Turgeon B.G."/>
        </authorList>
    </citation>
    <scope>NUCLEOTIDE SEQUENCE [LARGE SCALE GENOMIC DNA]</scope>
    <source>
        <strain evidence="4 5">ATCC 44560</strain>
    </source>
</reference>
<dbReference type="GO" id="GO:0006654">
    <property type="term" value="P:phosphatidic acid biosynthetic process"/>
    <property type="evidence" value="ECO:0007669"/>
    <property type="project" value="TreeGrafter"/>
</dbReference>
<dbReference type="EMBL" id="KI964189">
    <property type="protein sequence ID" value="EUC40180.1"/>
    <property type="molecule type" value="Genomic_DNA"/>
</dbReference>
<dbReference type="GeneID" id="19121755"/>
<gene>
    <name evidence="4" type="ORF">COCMIDRAFT_30838</name>
</gene>
<accession>W6YRE7</accession>
<name>W6YRE7_COCMI</name>